<evidence type="ECO:0000313" key="2">
    <source>
        <dbReference type="EMBL" id="MDQ0320624.1"/>
    </source>
</evidence>
<dbReference type="Proteomes" id="UP001230207">
    <property type="component" value="Unassembled WGS sequence"/>
</dbReference>
<comment type="caution">
    <text evidence="2">The sequence shown here is derived from an EMBL/GenBank/DDBJ whole genome shotgun (WGS) entry which is preliminary data.</text>
</comment>
<evidence type="ECO:0000256" key="1">
    <source>
        <dbReference type="SAM" id="MobiDB-lite"/>
    </source>
</evidence>
<keyword evidence="3" id="KW-1185">Reference proteome</keyword>
<dbReference type="RefSeq" id="WP_307230541.1">
    <property type="nucleotide sequence ID" value="NZ_JAUSVF010000001.1"/>
</dbReference>
<proteinExistence type="predicted"/>
<reference evidence="2 3" key="1">
    <citation type="submission" date="2023-07" db="EMBL/GenBank/DDBJ databases">
        <title>Genomic Encyclopedia of Type Strains, Phase IV (KMG-IV): sequencing the most valuable type-strain genomes for metagenomic binning, comparative biology and taxonomic classification.</title>
        <authorList>
            <person name="Goeker M."/>
        </authorList>
    </citation>
    <scope>NUCLEOTIDE SEQUENCE [LARGE SCALE GENOMIC DNA]</scope>
    <source>
        <strain evidence="2 3">DSM 1112</strain>
    </source>
</reference>
<protein>
    <recommendedName>
        <fullName evidence="4">Killing trait domain-containing protein</fullName>
    </recommendedName>
</protein>
<feature type="compositionally biased region" description="Basic and acidic residues" evidence="1">
    <location>
        <begin position="1"/>
        <end position="15"/>
    </location>
</feature>
<dbReference type="EMBL" id="JAUSVF010000001">
    <property type="protein sequence ID" value="MDQ0320624.1"/>
    <property type="molecule type" value="Genomic_DNA"/>
</dbReference>
<feature type="region of interest" description="Disordered" evidence="1">
    <location>
        <begin position="1"/>
        <end position="26"/>
    </location>
</feature>
<name>A0ABU0BQV7_9HYPH</name>
<sequence length="97" mass="10571">MADHPENQNRQKPSIEKNPTTLDNLPPEVRMNIMQQAMNVGPTRYAQAEAVHTVNALSQTTRNYRSTLVDNPSTLGADAGGASTAGGWWPRGRAKGR</sequence>
<gene>
    <name evidence="2" type="ORF">QO002_002762</name>
</gene>
<evidence type="ECO:0000313" key="3">
    <source>
        <dbReference type="Proteomes" id="UP001230207"/>
    </source>
</evidence>
<organism evidence="2 3">
    <name type="scientific">Pararhizobium capsulatum DSM 1112</name>
    <dbReference type="NCBI Taxonomy" id="1121113"/>
    <lineage>
        <taxon>Bacteria</taxon>
        <taxon>Pseudomonadati</taxon>
        <taxon>Pseudomonadota</taxon>
        <taxon>Alphaproteobacteria</taxon>
        <taxon>Hyphomicrobiales</taxon>
        <taxon>Rhizobiaceae</taxon>
        <taxon>Rhizobium/Agrobacterium group</taxon>
        <taxon>Pararhizobium</taxon>
    </lineage>
</organism>
<feature type="compositionally biased region" description="Low complexity" evidence="1">
    <location>
        <begin position="76"/>
        <end position="87"/>
    </location>
</feature>
<feature type="region of interest" description="Disordered" evidence="1">
    <location>
        <begin position="74"/>
        <end position="97"/>
    </location>
</feature>
<evidence type="ECO:0008006" key="4">
    <source>
        <dbReference type="Google" id="ProtNLM"/>
    </source>
</evidence>
<accession>A0ABU0BQV7</accession>